<feature type="transmembrane region" description="Helical" evidence="1">
    <location>
        <begin position="162"/>
        <end position="182"/>
    </location>
</feature>
<reference evidence="3" key="1">
    <citation type="submission" date="2023-06" db="EMBL/GenBank/DDBJ databases">
        <title>Sysu t00039.</title>
        <authorList>
            <person name="Gao L."/>
            <person name="Fang B.-Z."/>
            <person name="Li W.-J."/>
        </authorList>
    </citation>
    <scope>NUCLEOTIDE SEQUENCE</scope>
    <source>
        <strain evidence="3">SYSU T00039</strain>
    </source>
</reference>
<feature type="transmembrane region" description="Helical" evidence="1">
    <location>
        <begin position="139"/>
        <end position="155"/>
    </location>
</feature>
<keyword evidence="1" id="KW-0812">Transmembrane</keyword>
<name>A0AAW7M7U3_9MICO</name>
<feature type="transmembrane region" description="Helical" evidence="1">
    <location>
        <begin position="220"/>
        <end position="243"/>
    </location>
</feature>
<feature type="transmembrane region" description="Helical" evidence="1">
    <location>
        <begin position="107"/>
        <end position="127"/>
    </location>
</feature>
<evidence type="ECO:0000313" key="5">
    <source>
        <dbReference type="Proteomes" id="UP001172756"/>
    </source>
</evidence>
<feature type="transmembrane region" description="Helical" evidence="1">
    <location>
        <begin position="29"/>
        <end position="47"/>
    </location>
</feature>
<protein>
    <submittedName>
        <fullName evidence="3">Uncharacterized protein</fullName>
    </submittedName>
</protein>
<gene>
    <name evidence="2" type="ORF">QQ002_11860</name>
    <name evidence="3" type="ORF">QQX10_06890</name>
</gene>
<evidence type="ECO:0000313" key="4">
    <source>
        <dbReference type="Proteomes" id="UP001172737"/>
    </source>
</evidence>
<feature type="transmembrane region" description="Helical" evidence="1">
    <location>
        <begin position="188"/>
        <end position="208"/>
    </location>
</feature>
<keyword evidence="4" id="KW-1185">Reference proteome</keyword>
<feature type="transmembrane region" description="Helical" evidence="1">
    <location>
        <begin position="54"/>
        <end position="73"/>
    </location>
</feature>
<dbReference type="EMBL" id="JAUHPX010000003">
    <property type="protein sequence ID" value="MDN4487893.1"/>
    <property type="molecule type" value="Genomic_DNA"/>
</dbReference>
<dbReference type="Proteomes" id="UP001172756">
    <property type="component" value="Unassembled WGS sequence"/>
</dbReference>
<evidence type="ECO:0000313" key="2">
    <source>
        <dbReference type="EMBL" id="MDN4484237.1"/>
    </source>
</evidence>
<keyword evidence="1" id="KW-1133">Transmembrane helix</keyword>
<dbReference type="RefSeq" id="WP_301119342.1">
    <property type="nucleotide sequence ID" value="NZ_JAUHPX010000003.1"/>
</dbReference>
<organism evidence="3 4">
    <name type="scientific">Demequina lignilytica</name>
    <dbReference type="NCBI Taxonomy" id="3051663"/>
    <lineage>
        <taxon>Bacteria</taxon>
        <taxon>Bacillati</taxon>
        <taxon>Actinomycetota</taxon>
        <taxon>Actinomycetes</taxon>
        <taxon>Micrococcales</taxon>
        <taxon>Demequinaceae</taxon>
        <taxon>Demequina</taxon>
    </lineage>
</organism>
<keyword evidence="1" id="KW-0472">Membrane</keyword>
<dbReference type="Proteomes" id="UP001172737">
    <property type="component" value="Unassembled WGS sequence"/>
</dbReference>
<accession>A0AAW7M7U3</accession>
<dbReference type="AlphaFoldDB" id="A0AAW7M7U3"/>
<feature type="transmembrane region" description="Helical" evidence="1">
    <location>
        <begin position="7"/>
        <end position="23"/>
    </location>
</feature>
<evidence type="ECO:0000313" key="3">
    <source>
        <dbReference type="EMBL" id="MDN4487893.1"/>
    </source>
</evidence>
<evidence type="ECO:0000256" key="1">
    <source>
        <dbReference type="SAM" id="Phobius"/>
    </source>
</evidence>
<comment type="caution">
    <text evidence="3">The sequence shown here is derived from an EMBL/GenBank/DDBJ whole genome shotgun (WGS) entry which is preliminary data.</text>
</comment>
<reference evidence="2 5" key="2">
    <citation type="submission" date="2023-06" db="EMBL/GenBank/DDBJ databases">
        <title>SYSU T0a273.</title>
        <authorList>
            <person name="Gao L."/>
            <person name="Fang B.-Z."/>
            <person name="Li W.-J."/>
        </authorList>
    </citation>
    <scope>NUCLEOTIDE SEQUENCE [LARGE SCALE GENOMIC DNA]</scope>
    <source>
        <strain evidence="2 5">SYSU T0a273</strain>
    </source>
</reference>
<dbReference type="EMBL" id="JAUHQB010000010">
    <property type="protein sequence ID" value="MDN4484237.1"/>
    <property type="molecule type" value="Genomic_DNA"/>
</dbReference>
<sequence>MIPTTRATITAAAAALVGVAGYLGTRYLAVAVLALITLTALGWPALLRASRKRHATVILTVGGALALAAIALGRTAPHLRHVVAAVALMVIAALVSEVFFASARGRTVTSVAAVAAGAIVVTSGAAWLAAARTHGSEDLVVAGAVALAASSVAAVSTPNPHLNTIIALVAGTGFGLGTGYLFPDLVWYAGGFVGFLCAVIVTLLQELYRREPRPRDWMPGIASALSPVLAAGALVYIAGRLLIG</sequence>
<feature type="transmembrane region" description="Helical" evidence="1">
    <location>
        <begin position="79"/>
        <end position="100"/>
    </location>
</feature>
<proteinExistence type="predicted"/>